<dbReference type="Gene3D" id="2.60.120.740">
    <property type="match status" value="1"/>
</dbReference>
<proteinExistence type="predicted"/>
<dbReference type="AlphaFoldDB" id="H2TG17"/>
<evidence type="ECO:0000256" key="1">
    <source>
        <dbReference type="ARBA" id="ARBA00022734"/>
    </source>
</evidence>
<keyword evidence="3" id="KW-1185">Reference proteome</keyword>
<accession>H2TG17</accession>
<reference evidence="2" key="3">
    <citation type="submission" date="2025-09" db="UniProtKB">
        <authorList>
            <consortium name="Ensembl"/>
        </authorList>
    </citation>
    <scope>IDENTIFICATION</scope>
</reference>
<reference evidence="2" key="2">
    <citation type="submission" date="2025-08" db="UniProtKB">
        <authorList>
            <consortium name="Ensembl"/>
        </authorList>
    </citation>
    <scope>IDENTIFICATION</scope>
</reference>
<reference evidence="2 3" key="1">
    <citation type="journal article" date="2011" name="Genome Biol. Evol.">
        <title>Integration of the genetic map and genome assembly of fugu facilitates insights into distinct features of genome evolution in teleosts and mammals.</title>
        <authorList>
            <person name="Kai W."/>
            <person name="Kikuchi K."/>
            <person name="Tohari S."/>
            <person name="Chew A.K."/>
            <person name="Tay A."/>
            <person name="Fujiwara A."/>
            <person name="Hosoya S."/>
            <person name="Suetake H."/>
            <person name="Naruse K."/>
            <person name="Brenner S."/>
            <person name="Suzuki Y."/>
            <person name="Venkatesh B."/>
        </authorList>
    </citation>
    <scope>NUCLEOTIDE SEQUENCE [LARGE SCALE GENOMIC DNA]</scope>
</reference>
<dbReference type="InParanoid" id="H2TG17"/>
<dbReference type="Proteomes" id="UP000005226">
    <property type="component" value="Chromosome 14"/>
</dbReference>
<organism evidence="2 3">
    <name type="scientific">Takifugu rubripes</name>
    <name type="common">Japanese pufferfish</name>
    <name type="synonym">Fugu rubripes</name>
    <dbReference type="NCBI Taxonomy" id="31033"/>
    <lineage>
        <taxon>Eukaryota</taxon>
        <taxon>Metazoa</taxon>
        <taxon>Chordata</taxon>
        <taxon>Craniata</taxon>
        <taxon>Vertebrata</taxon>
        <taxon>Euteleostomi</taxon>
        <taxon>Actinopterygii</taxon>
        <taxon>Neopterygii</taxon>
        <taxon>Teleostei</taxon>
        <taxon>Neoteleostei</taxon>
        <taxon>Acanthomorphata</taxon>
        <taxon>Eupercaria</taxon>
        <taxon>Tetraodontiformes</taxon>
        <taxon>Tetradontoidea</taxon>
        <taxon>Tetraodontidae</taxon>
        <taxon>Takifugu</taxon>
    </lineage>
</organism>
<dbReference type="Ensembl" id="ENSTRUT00000023713.3">
    <property type="protein sequence ID" value="ENSTRUP00000023615.3"/>
    <property type="gene ID" value="ENSTRUG00000009398.3"/>
</dbReference>
<dbReference type="HOGENOM" id="CLU_050537_0_0_1"/>
<dbReference type="GeneTree" id="ENSGT00940000178209"/>
<name>H2TG17_TAKRU</name>
<dbReference type="CDD" id="cd22829">
    <property type="entry name" value="Gal_Rha_Lectin_EVA1_EVA1C_rpt2"/>
    <property type="match status" value="1"/>
</dbReference>
<dbReference type="PANTHER" id="PTHR46780">
    <property type="entry name" value="PROTEIN EVA-1"/>
    <property type="match status" value="1"/>
</dbReference>
<dbReference type="GO" id="GO:0030246">
    <property type="term" value="F:carbohydrate binding"/>
    <property type="evidence" value="ECO:0007669"/>
    <property type="project" value="UniProtKB-KW"/>
</dbReference>
<evidence type="ECO:0000313" key="3">
    <source>
        <dbReference type="Proteomes" id="UP000005226"/>
    </source>
</evidence>
<dbReference type="InterPro" id="IPR043159">
    <property type="entry name" value="Lectin_gal-bd_sf"/>
</dbReference>
<protein>
    <submittedName>
        <fullName evidence="2">Uncharacterized protein</fullName>
    </submittedName>
</protein>
<evidence type="ECO:0000313" key="2">
    <source>
        <dbReference type="Ensembl" id="ENSTRUP00000023615.3"/>
    </source>
</evidence>
<sequence length="159" mass="17717">MPVEGAGRMSVSPVVSHPCLQPSVWTGSLSTNHQISSCLLQHHRTRLVCENERLRLVCKNETVLTIYSAINTNCFTSICIYKLFRRCHGRTNCSVLADTLTFGDPCFPGTRKHLRVSFTCGFLAAFDWRVSSVPSHLQVDGILAPPTGHKMCSLPTVWR</sequence>
<keyword evidence="1" id="KW-0430">Lectin</keyword>